<sequence>MKGNLMTEAETLTQKRTRRIIKQAMINLLQSKRFDDITVKDICDSALIHRSTFYRYYQDKIDLADDILHDLTSELSGSPTDKTAVLKQITQFMTQNVGLIRHLVPENESKFYDEFRHILEGLFQERVNNSDYQNDPIVTLIKNSTSPTLMMSFLANIIMGFFAEQLEYSPSHSLDEVEEFLVDIINKLNGI</sequence>
<dbReference type="InterPro" id="IPR050624">
    <property type="entry name" value="HTH-type_Tx_Regulator"/>
</dbReference>
<accession>A0A0R1Z2C1</accession>
<dbReference type="GO" id="GO:0003677">
    <property type="term" value="F:DNA binding"/>
    <property type="evidence" value="ECO:0007669"/>
    <property type="project" value="UniProtKB-UniRule"/>
</dbReference>
<comment type="caution">
    <text evidence="4">The sequence shown here is derived from an EMBL/GenBank/DDBJ whole genome shotgun (WGS) entry which is preliminary data.</text>
</comment>
<dbReference type="InterPro" id="IPR001647">
    <property type="entry name" value="HTH_TetR"/>
</dbReference>
<protein>
    <recommendedName>
        <fullName evidence="3">HTH tetR-type domain-containing protein</fullName>
    </recommendedName>
</protein>
<dbReference type="PROSITE" id="PS50977">
    <property type="entry name" value="HTH_TETR_2"/>
    <property type="match status" value="1"/>
</dbReference>
<dbReference type="EMBL" id="AZGK01000011">
    <property type="protein sequence ID" value="KRM46006.1"/>
    <property type="molecule type" value="Genomic_DNA"/>
</dbReference>
<dbReference type="PATRIC" id="fig|1423784.4.peg.579"/>
<organism evidence="4 5">
    <name type="scientific">Lentilactobacillus parabuchneri DSM 5707 = NBRC 107865</name>
    <dbReference type="NCBI Taxonomy" id="1423784"/>
    <lineage>
        <taxon>Bacteria</taxon>
        <taxon>Bacillati</taxon>
        <taxon>Bacillota</taxon>
        <taxon>Bacilli</taxon>
        <taxon>Lactobacillales</taxon>
        <taxon>Lactobacillaceae</taxon>
        <taxon>Lentilactobacillus</taxon>
    </lineage>
</organism>
<reference evidence="4 5" key="1">
    <citation type="journal article" date="2015" name="Genome Announc.">
        <title>Expanding the biotechnology potential of lactobacilli through comparative genomics of 213 strains and associated genera.</title>
        <authorList>
            <person name="Sun Z."/>
            <person name="Harris H.M."/>
            <person name="McCann A."/>
            <person name="Guo C."/>
            <person name="Argimon S."/>
            <person name="Zhang W."/>
            <person name="Yang X."/>
            <person name="Jeffery I.B."/>
            <person name="Cooney J.C."/>
            <person name="Kagawa T.F."/>
            <person name="Liu W."/>
            <person name="Song Y."/>
            <person name="Salvetti E."/>
            <person name="Wrobel A."/>
            <person name="Rasinkangas P."/>
            <person name="Parkhill J."/>
            <person name="Rea M.C."/>
            <person name="O'Sullivan O."/>
            <person name="Ritari J."/>
            <person name="Douillard F.P."/>
            <person name="Paul Ross R."/>
            <person name="Yang R."/>
            <person name="Briner A.E."/>
            <person name="Felis G.E."/>
            <person name="de Vos W.M."/>
            <person name="Barrangou R."/>
            <person name="Klaenhammer T.R."/>
            <person name="Caufield P.W."/>
            <person name="Cui Y."/>
            <person name="Zhang H."/>
            <person name="O'Toole P.W."/>
        </authorList>
    </citation>
    <scope>NUCLEOTIDE SEQUENCE [LARGE SCALE GENOMIC DNA]</scope>
    <source>
        <strain evidence="4 5">DSM 5707</strain>
    </source>
</reference>
<dbReference type="InterPro" id="IPR009057">
    <property type="entry name" value="Homeodomain-like_sf"/>
</dbReference>
<evidence type="ECO:0000313" key="4">
    <source>
        <dbReference type="EMBL" id="KRM46006.1"/>
    </source>
</evidence>
<dbReference type="SUPFAM" id="SSF46689">
    <property type="entry name" value="Homeodomain-like"/>
    <property type="match status" value="1"/>
</dbReference>
<evidence type="ECO:0000313" key="5">
    <source>
        <dbReference type="Proteomes" id="UP000051957"/>
    </source>
</evidence>
<feature type="DNA-binding region" description="H-T-H motif" evidence="2">
    <location>
        <begin position="38"/>
        <end position="57"/>
    </location>
</feature>
<name>A0A0R1Z2C1_9LACO</name>
<gene>
    <name evidence="4" type="ORF">FC51_GL000584</name>
</gene>
<evidence type="ECO:0000256" key="2">
    <source>
        <dbReference type="PROSITE-ProRule" id="PRU00335"/>
    </source>
</evidence>
<dbReference type="Gene3D" id="1.10.357.10">
    <property type="entry name" value="Tetracycline Repressor, domain 2"/>
    <property type="match status" value="1"/>
</dbReference>
<dbReference type="AlphaFoldDB" id="A0A0R1Z2C1"/>
<proteinExistence type="predicted"/>
<dbReference type="PANTHER" id="PTHR43479">
    <property type="entry name" value="ACREF/ENVCD OPERON REPRESSOR-RELATED"/>
    <property type="match status" value="1"/>
</dbReference>
<dbReference type="Proteomes" id="UP000051957">
    <property type="component" value="Unassembled WGS sequence"/>
</dbReference>
<dbReference type="PANTHER" id="PTHR43479:SF7">
    <property type="entry name" value="TETR-FAMILY TRANSCRIPTIONAL REGULATOR"/>
    <property type="match status" value="1"/>
</dbReference>
<keyword evidence="1 2" id="KW-0238">DNA-binding</keyword>
<evidence type="ECO:0000259" key="3">
    <source>
        <dbReference type="PROSITE" id="PS50977"/>
    </source>
</evidence>
<feature type="domain" description="HTH tetR-type" evidence="3">
    <location>
        <begin position="15"/>
        <end position="75"/>
    </location>
</feature>
<evidence type="ECO:0000256" key="1">
    <source>
        <dbReference type="ARBA" id="ARBA00023125"/>
    </source>
</evidence>